<dbReference type="Gene3D" id="1.10.510.10">
    <property type="entry name" value="Transferase(Phosphotransferase) domain 1"/>
    <property type="match status" value="1"/>
</dbReference>
<feature type="transmembrane region" description="Helical" evidence="6">
    <location>
        <begin position="663"/>
        <end position="690"/>
    </location>
</feature>
<keyword evidence="6" id="KW-1133">Transmembrane helix</keyword>
<dbReference type="GO" id="GO:0004674">
    <property type="term" value="F:protein serine/threonine kinase activity"/>
    <property type="evidence" value="ECO:0007669"/>
    <property type="project" value="InterPro"/>
</dbReference>
<keyword evidence="2" id="KW-0547">Nucleotide-binding</keyword>
<dbReference type="CDD" id="cd00180">
    <property type="entry name" value="PKc"/>
    <property type="match status" value="1"/>
</dbReference>
<proteinExistence type="predicted"/>
<dbReference type="AlphaFoldDB" id="A0A1M7R1F5"/>
<dbReference type="InterPro" id="IPR011009">
    <property type="entry name" value="Kinase-like_dom_sf"/>
</dbReference>
<feature type="region of interest" description="Disordered" evidence="5">
    <location>
        <begin position="1"/>
        <end position="124"/>
    </location>
</feature>
<gene>
    <name evidence="8" type="ORF">SAMN05443668_10639</name>
</gene>
<keyword evidence="6" id="KW-0472">Membrane</keyword>
<accession>A0A1M7R1F5</accession>
<dbReference type="EMBL" id="FRCS01000006">
    <property type="protein sequence ID" value="SHN38278.1"/>
    <property type="molecule type" value="Genomic_DNA"/>
</dbReference>
<dbReference type="OrthoDB" id="5492697at2"/>
<name>A0A1M7R1F5_9ACTN</name>
<dbReference type="InterPro" id="IPR000719">
    <property type="entry name" value="Prot_kinase_dom"/>
</dbReference>
<dbReference type="RefSeq" id="WP_073259264.1">
    <property type="nucleotide sequence ID" value="NZ_FRCS01000006.1"/>
</dbReference>
<sequence>MAADDDRPTANNGAPRTTRDAGPAAPRTTLDAGSATPRTTRDAGPSAPRTTRDAAPHAPRTTRDAVPETPRTTRDAAPETPRTTLDDAPDTPRSTRDLGLAAPSTRTGNGSATGGSGTGAFRRVNLPPDLDELVVAERDLDAGGEADIVLARRRDNGEHVVIRLYRRLDTPVDAAKLDRLRAADPRHLIRLLEWRSGEHGIWEMLEYAEHGSLADLMQRTPGRWSPAQVRVVLEQTAAALEYAHSLQFVHRDIKPQNLLVRSLDPLDLVIADFGLATVVAQTREMRQTTSRTSAYAAPEAATGEASRALDWWSLGMVLVELLTGQHPFQRRDRTWMSDVMIVRELTVHDIDVSDIHDDSWELLCRGLLTRSPEHRWGAEQVRQWLGGARPRVVSGRQGPQFAFANALYSDPVELGRAFREHWPAARRLLKGQANRAPAFLNFREWAEKLGLDALTRTLDRPNRENRLVAQVIRVLDPEGPAVFAGYEVTSDRLAGMVQRAGQEDINAFFRMLFDDGALAVYDGLPGCDGYALVDERWHQSVDHFDQQLAVAPGYASDSPPARLARAQLLLTSFPGQEGALRQQATAAGADPEARHQPWFRGLCQAQVPPHLRAAQDLVITLLRPYAADLTARQRAEAHRQAQIAEQRRLAERRNSLDRASGPIGLALALGGCFVPFVGIFAGPAAVYFGVRGRRVMATGSTAAIVIGVISTIVWVIYLMTVVAGTAASNS</sequence>
<dbReference type="PROSITE" id="PS50011">
    <property type="entry name" value="PROTEIN_KINASE_DOM"/>
    <property type="match status" value="1"/>
</dbReference>
<dbReference type="PROSITE" id="PS00108">
    <property type="entry name" value="PROTEIN_KINASE_ST"/>
    <property type="match status" value="1"/>
</dbReference>
<keyword evidence="3 8" id="KW-0418">Kinase</keyword>
<evidence type="ECO:0000256" key="4">
    <source>
        <dbReference type="ARBA" id="ARBA00022840"/>
    </source>
</evidence>
<dbReference type="GO" id="GO:0005829">
    <property type="term" value="C:cytosol"/>
    <property type="evidence" value="ECO:0007669"/>
    <property type="project" value="TreeGrafter"/>
</dbReference>
<keyword evidence="1" id="KW-0808">Transferase</keyword>
<evidence type="ECO:0000256" key="3">
    <source>
        <dbReference type="ARBA" id="ARBA00022777"/>
    </source>
</evidence>
<evidence type="ECO:0000256" key="2">
    <source>
        <dbReference type="ARBA" id="ARBA00022741"/>
    </source>
</evidence>
<evidence type="ECO:0000259" key="7">
    <source>
        <dbReference type="PROSITE" id="PS50011"/>
    </source>
</evidence>
<keyword evidence="4" id="KW-0067">ATP-binding</keyword>
<feature type="transmembrane region" description="Helical" evidence="6">
    <location>
        <begin position="702"/>
        <end position="727"/>
    </location>
</feature>
<protein>
    <submittedName>
        <fullName evidence="8">Protein kinase domain-containing protein</fullName>
    </submittedName>
</protein>
<reference evidence="8 9" key="1">
    <citation type="submission" date="2016-11" db="EMBL/GenBank/DDBJ databases">
        <authorList>
            <person name="Jaros S."/>
            <person name="Januszkiewicz K."/>
            <person name="Wedrychowicz H."/>
        </authorList>
    </citation>
    <scope>NUCLEOTIDE SEQUENCE [LARGE SCALE GENOMIC DNA]</scope>
    <source>
        <strain evidence="8 9">DSM 46144</strain>
    </source>
</reference>
<dbReference type="SUPFAM" id="SSF56112">
    <property type="entry name" value="Protein kinase-like (PK-like)"/>
    <property type="match status" value="1"/>
</dbReference>
<dbReference type="Pfam" id="PF00069">
    <property type="entry name" value="Pkinase"/>
    <property type="match status" value="1"/>
</dbReference>
<dbReference type="GO" id="GO:0016020">
    <property type="term" value="C:membrane"/>
    <property type="evidence" value="ECO:0007669"/>
    <property type="project" value="TreeGrafter"/>
</dbReference>
<organism evidence="8 9">
    <name type="scientific">Cryptosporangium aurantiacum</name>
    <dbReference type="NCBI Taxonomy" id="134849"/>
    <lineage>
        <taxon>Bacteria</taxon>
        <taxon>Bacillati</taxon>
        <taxon>Actinomycetota</taxon>
        <taxon>Actinomycetes</taxon>
        <taxon>Cryptosporangiales</taxon>
        <taxon>Cryptosporangiaceae</taxon>
        <taxon>Cryptosporangium</taxon>
    </lineage>
</organism>
<feature type="compositionally biased region" description="Basic and acidic residues" evidence="5">
    <location>
        <begin position="50"/>
        <end position="77"/>
    </location>
</feature>
<dbReference type="PANTHER" id="PTHR24348">
    <property type="entry name" value="SERINE/THREONINE-PROTEIN KINASE UNC-51-RELATED"/>
    <property type="match status" value="1"/>
</dbReference>
<dbReference type="InterPro" id="IPR008271">
    <property type="entry name" value="Ser/Thr_kinase_AS"/>
</dbReference>
<dbReference type="Proteomes" id="UP000184440">
    <property type="component" value="Unassembled WGS sequence"/>
</dbReference>
<keyword evidence="6" id="KW-0812">Transmembrane</keyword>
<dbReference type="GO" id="GO:0005524">
    <property type="term" value="F:ATP binding"/>
    <property type="evidence" value="ECO:0007669"/>
    <property type="project" value="UniProtKB-KW"/>
</dbReference>
<dbReference type="GO" id="GO:0005776">
    <property type="term" value="C:autophagosome"/>
    <property type="evidence" value="ECO:0007669"/>
    <property type="project" value="TreeGrafter"/>
</dbReference>
<evidence type="ECO:0000256" key="1">
    <source>
        <dbReference type="ARBA" id="ARBA00022679"/>
    </source>
</evidence>
<evidence type="ECO:0000313" key="8">
    <source>
        <dbReference type="EMBL" id="SHN38278.1"/>
    </source>
</evidence>
<feature type="domain" description="Protein kinase" evidence="7">
    <location>
        <begin position="134"/>
        <end position="385"/>
    </location>
</feature>
<evidence type="ECO:0000313" key="9">
    <source>
        <dbReference type="Proteomes" id="UP000184440"/>
    </source>
</evidence>
<evidence type="ECO:0000256" key="6">
    <source>
        <dbReference type="SAM" id="Phobius"/>
    </source>
</evidence>
<evidence type="ECO:0000256" key="5">
    <source>
        <dbReference type="SAM" id="MobiDB-lite"/>
    </source>
</evidence>
<dbReference type="GO" id="GO:0000407">
    <property type="term" value="C:phagophore assembly site"/>
    <property type="evidence" value="ECO:0007669"/>
    <property type="project" value="TreeGrafter"/>
</dbReference>
<dbReference type="InterPro" id="IPR045269">
    <property type="entry name" value="Atg1-like"/>
</dbReference>
<dbReference type="SMART" id="SM00220">
    <property type="entry name" value="S_TKc"/>
    <property type="match status" value="1"/>
</dbReference>
<keyword evidence="9" id="KW-1185">Reference proteome</keyword>
<dbReference type="STRING" id="134849.SAMN05443668_10639"/>
<dbReference type="PANTHER" id="PTHR24348:SF22">
    <property type="entry name" value="NON-SPECIFIC SERINE_THREONINE PROTEIN KINASE"/>
    <property type="match status" value="1"/>
</dbReference>